<dbReference type="PRINTS" id="PR00368">
    <property type="entry name" value="FADPNR"/>
</dbReference>
<comment type="similarity">
    <text evidence="1">Belongs to the FAD-dependent oxidoreductase family.</text>
</comment>
<dbReference type="InterPro" id="IPR023753">
    <property type="entry name" value="FAD/NAD-binding_dom"/>
</dbReference>
<keyword evidence="2" id="KW-0285">Flavoprotein</keyword>
<dbReference type="Gene3D" id="3.50.50.100">
    <property type="match status" value="1"/>
</dbReference>
<dbReference type="SUPFAM" id="SSF51905">
    <property type="entry name" value="FAD/NAD(P)-binding domain"/>
    <property type="match status" value="2"/>
</dbReference>
<keyword evidence="4" id="KW-0560">Oxidoreductase</keyword>
<organism evidence="6 7">
    <name type="scientific">Saccharomycopsis crataegensis</name>
    <dbReference type="NCBI Taxonomy" id="43959"/>
    <lineage>
        <taxon>Eukaryota</taxon>
        <taxon>Fungi</taxon>
        <taxon>Dikarya</taxon>
        <taxon>Ascomycota</taxon>
        <taxon>Saccharomycotina</taxon>
        <taxon>Saccharomycetes</taxon>
        <taxon>Saccharomycopsidaceae</taxon>
        <taxon>Saccharomycopsis</taxon>
    </lineage>
</organism>
<dbReference type="GO" id="GO:0050660">
    <property type="term" value="F:flavin adenine dinucleotide binding"/>
    <property type="evidence" value="ECO:0007669"/>
    <property type="project" value="TreeGrafter"/>
</dbReference>
<keyword evidence="7" id="KW-1185">Reference proteome</keyword>
<dbReference type="GO" id="GO:0004174">
    <property type="term" value="F:electron-transferring-flavoprotein dehydrogenase activity"/>
    <property type="evidence" value="ECO:0007669"/>
    <property type="project" value="TreeGrafter"/>
</dbReference>
<evidence type="ECO:0000256" key="1">
    <source>
        <dbReference type="ARBA" id="ARBA00006442"/>
    </source>
</evidence>
<dbReference type="EMBL" id="BTFZ01000001">
    <property type="protein sequence ID" value="GMM33029.1"/>
    <property type="molecule type" value="Genomic_DNA"/>
</dbReference>
<dbReference type="InterPro" id="IPR036188">
    <property type="entry name" value="FAD/NAD-bd_sf"/>
</dbReference>
<evidence type="ECO:0000256" key="4">
    <source>
        <dbReference type="ARBA" id="ARBA00023002"/>
    </source>
</evidence>
<evidence type="ECO:0000313" key="7">
    <source>
        <dbReference type="Proteomes" id="UP001360560"/>
    </source>
</evidence>
<dbReference type="GeneID" id="90071008"/>
<evidence type="ECO:0000313" key="6">
    <source>
        <dbReference type="EMBL" id="GMM33029.1"/>
    </source>
</evidence>
<reference evidence="6 7" key="1">
    <citation type="journal article" date="2023" name="Elife">
        <title>Identification of key yeast species and microbe-microbe interactions impacting larval growth of Drosophila in the wild.</title>
        <authorList>
            <person name="Mure A."/>
            <person name="Sugiura Y."/>
            <person name="Maeda R."/>
            <person name="Honda K."/>
            <person name="Sakurai N."/>
            <person name="Takahashi Y."/>
            <person name="Watada M."/>
            <person name="Katoh T."/>
            <person name="Gotoh A."/>
            <person name="Gotoh Y."/>
            <person name="Taniguchi I."/>
            <person name="Nakamura K."/>
            <person name="Hayashi T."/>
            <person name="Katayama T."/>
            <person name="Uemura T."/>
            <person name="Hattori Y."/>
        </authorList>
    </citation>
    <scope>NUCLEOTIDE SEQUENCE [LARGE SCALE GENOMIC DNA]</scope>
    <source>
        <strain evidence="6 7">SC-9</strain>
    </source>
</reference>
<dbReference type="GO" id="GO:0005737">
    <property type="term" value="C:cytoplasm"/>
    <property type="evidence" value="ECO:0007669"/>
    <property type="project" value="TreeGrafter"/>
</dbReference>
<dbReference type="RefSeq" id="XP_064850029.1">
    <property type="nucleotide sequence ID" value="XM_064993957.1"/>
</dbReference>
<dbReference type="PRINTS" id="PR00411">
    <property type="entry name" value="PNDRDTASEI"/>
</dbReference>
<name>A0AAV5QFB9_9ASCO</name>
<accession>A0AAV5QFB9</accession>
<gene>
    <name evidence="6" type="ORF">DASC09_003540</name>
</gene>
<dbReference type="Pfam" id="PF07992">
    <property type="entry name" value="Pyr_redox_2"/>
    <property type="match status" value="1"/>
</dbReference>
<comment type="caution">
    <text evidence="6">The sequence shown here is derived from an EMBL/GenBank/DDBJ whole genome shotgun (WGS) entry which is preliminary data.</text>
</comment>
<evidence type="ECO:0000259" key="5">
    <source>
        <dbReference type="Pfam" id="PF07992"/>
    </source>
</evidence>
<keyword evidence="3" id="KW-0274">FAD</keyword>
<dbReference type="AlphaFoldDB" id="A0AAV5QFB9"/>
<evidence type="ECO:0000256" key="2">
    <source>
        <dbReference type="ARBA" id="ARBA00022630"/>
    </source>
</evidence>
<protein>
    <submittedName>
        <fullName evidence="6">Aif1 protein</fullName>
    </submittedName>
</protein>
<proteinExistence type="inferred from homology"/>
<feature type="domain" description="FAD/NAD(P)-binding" evidence="5">
    <location>
        <begin position="12"/>
        <end position="297"/>
    </location>
</feature>
<sequence length="384" mass="42776">MSSSNWNIKIPKVTIIGAGTFGINAANTLAKSYPHYEVTLISKKDFALNLMATHRLVTEGFNPEEVTRPLSSVVAKGVKIVVAKDVLNFDDKSTDIIITNDDDLNIPHDILILATGAKWTHPIATQDFGSDLKSMQNYLDDQIEKLKDAKKVVVAGLGFVGSELAGELGYRFKQQLATGKKQIICVHPSDSVLDEHYKYTIRHSIQRQLEEMNLTLMLHDVALYDESDPRTVILRSSNSVIEDVDVFYNCTGPQPNVPRTNLTDLELSNRGFIKVKKTYQTLKYPNIFAIGDINNIPGKKMVNREEQIQVLKTNVHALLTGSKNVFREFENREKPIGISLGPKAGVGQLTLPVIGVIKLPEFLVVQAKSKYLYTDKLDEVLGKV</sequence>
<evidence type="ECO:0000256" key="3">
    <source>
        <dbReference type="ARBA" id="ARBA00022827"/>
    </source>
</evidence>
<dbReference type="Proteomes" id="UP001360560">
    <property type="component" value="Unassembled WGS sequence"/>
</dbReference>
<dbReference type="PANTHER" id="PTHR43735">
    <property type="entry name" value="APOPTOSIS-INDUCING FACTOR 1"/>
    <property type="match status" value="1"/>
</dbReference>
<dbReference type="PANTHER" id="PTHR43735:SF3">
    <property type="entry name" value="FERROPTOSIS SUPPRESSOR PROTEIN 1"/>
    <property type="match status" value="1"/>
</dbReference>